<comment type="similarity">
    <text evidence="2">Belongs to the NUP186/NUP192/NUP205 family.</text>
</comment>
<comment type="caution">
    <text evidence="5">The sequence shown here is derived from an EMBL/GenBank/DDBJ whole genome shotgun (WGS) entry which is preliminary data.</text>
</comment>
<organism evidence="5 6">
    <name type="scientific">Cirrhinus mrigala</name>
    <name type="common">Mrigala</name>
    <dbReference type="NCBI Taxonomy" id="683832"/>
    <lineage>
        <taxon>Eukaryota</taxon>
        <taxon>Metazoa</taxon>
        <taxon>Chordata</taxon>
        <taxon>Craniata</taxon>
        <taxon>Vertebrata</taxon>
        <taxon>Euteleostomi</taxon>
        <taxon>Actinopterygii</taxon>
        <taxon>Neopterygii</taxon>
        <taxon>Teleostei</taxon>
        <taxon>Ostariophysi</taxon>
        <taxon>Cypriniformes</taxon>
        <taxon>Cyprinidae</taxon>
        <taxon>Labeoninae</taxon>
        <taxon>Labeonini</taxon>
        <taxon>Cirrhinus</taxon>
    </lineage>
</organism>
<proteinExistence type="inferred from homology"/>
<comment type="subcellular location">
    <subcellularLocation>
        <location evidence="1">Nucleus</location>
    </subcellularLocation>
</comment>
<evidence type="ECO:0000256" key="4">
    <source>
        <dbReference type="ARBA" id="ARBA00023242"/>
    </source>
</evidence>
<dbReference type="PANTHER" id="PTHR31344:SF0">
    <property type="entry name" value="NUCLEAR PORE COMPLEX PROTEIN NUP205"/>
    <property type="match status" value="1"/>
</dbReference>
<keyword evidence="4" id="KW-0539">Nucleus</keyword>
<name>A0ABD0P1Y2_CIRMR</name>
<protein>
    <submittedName>
        <fullName evidence="5">Uncharacterized protein</fullName>
    </submittedName>
</protein>
<dbReference type="AlphaFoldDB" id="A0ABD0P1Y2"/>
<evidence type="ECO:0000256" key="2">
    <source>
        <dbReference type="ARBA" id="ARBA00005892"/>
    </source>
</evidence>
<feature type="non-terminal residue" evidence="5">
    <location>
        <position position="1"/>
    </location>
</feature>
<reference evidence="5 6" key="1">
    <citation type="submission" date="2024-05" db="EMBL/GenBank/DDBJ databases">
        <title>Genome sequencing and assembly of Indian major carp, Cirrhinus mrigala (Hamilton, 1822).</title>
        <authorList>
            <person name="Mohindra V."/>
            <person name="Chowdhury L.M."/>
            <person name="Lal K."/>
            <person name="Jena J.K."/>
        </authorList>
    </citation>
    <scope>NUCLEOTIDE SEQUENCE [LARGE SCALE GENOMIC DNA]</scope>
    <source>
        <strain evidence="5">CM1030</strain>
        <tissue evidence="5">Blood</tissue>
    </source>
</reference>
<evidence type="ECO:0000313" key="5">
    <source>
        <dbReference type="EMBL" id="KAL0167757.1"/>
    </source>
</evidence>
<sequence>SLVSWEHFFHSLMLYHENLRRDVPSADSTQYRHPPMRGITQRELEGLTAFLQLLTTIITWV</sequence>
<dbReference type="InterPro" id="IPR021827">
    <property type="entry name" value="Nup186/Nup192/Nup205"/>
</dbReference>
<dbReference type="Proteomes" id="UP001529510">
    <property type="component" value="Unassembled WGS sequence"/>
</dbReference>
<evidence type="ECO:0000256" key="3">
    <source>
        <dbReference type="ARBA" id="ARBA00022448"/>
    </source>
</evidence>
<dbReference type="EMBL" id="JAMKFB020000018">
    <property type="protein sequence ID" value="KAL0167757.1"/>
    <property type="molecule type" value="Genomic_DNA"/>
</dbReference>
<evidence type="ECO:0000313" key="6">
    <source>
        <dbReference type="Proteomes" id="UP001529510"/>
    </source>
</evidence>
<keyword evidence="6" id="KW-1185">Reference proteome</keyword>
<gene>
    <name evidence="5" type="ORF">M9458_035979</name>
</gene>
<accession>A0ABD0P1Y2</accession>
<dbReference type="PANTHER" id="PTHR31344">
    <property type="entry name" value="NUCLEAR PORE COMPLEX PROTEIN NUP205"/>
    <property type="match status" value="1"/>
</dbReference>
<dbReference type="GO" id="GO:0005634">
    <property type="term" value="C:nucleus"/>
    <property type="evidence" value="ECO:0007669"/>
    <property type="project" value="UniProtKB-SubCell"/>
</dbReference>
<evidence type="ECO:0000256" key="1">
    <source>
        <dbReference type="ARBA" id="ARBA00004123"/>
    </source>
</evidence>
<keyword evidence="3" id="KW-0813">Transport</keyword>